<dbReference type="EnsemblPlants" id="LPERR02G06820.1">
    <property type="protein sequence ID" value="LPERR02G06820.1"/>
    <property type="gene ID" value="LPERR02G06820"/>
</dbReference>
<reference evidence="4" key="3">
    <citation type="submission" date="2015-04" db="UniProtKB">
        <authorList>
            <consortium name="EnsemblPlants"/>
        </authorList>
    </citation>
    <scope>IDENTIFICATION</scope>
</reference>
<reference evidence="4 5" key="1">
    <citation type="submission" date="2012-08" db="EMBL/GenBank/DDBJ databases">
        <title>Oryza genome evolution.</title>
        <authorList>
            <person name="Wing R.A."/>
        </authorList>
    </citation>
    <scope>NUCLEOTIDE SEQUENCE</scope>
</reference>
<keyword evidence="5" id="KW-1185">Reference proteome</keyword>
<organism evidence="4 5">
    <name type="scientific">Leersia perrieri</name>
    <dbReference type="NCBI Taxonomy" id="77586"/>
    <lineage>
        <taxon>Eukaryota</taxon>
        <taxon>Viridiplantae</taxon>
        <taxon>Streptophyta</taxon>
        <taxon>Embryophyta</taxon>
        <taxon>Tracheophyta</taxon>
        <taxon>Spermatophyta</taxon>
        <taxon>Magnoliopsida</taxon>
        <taxon>Liliopsida</taxon>
        <taxon>Poales</taxon>
        <taxon>Poaceae</taxon>
        <taxon>BOP clade</taxon>
        <taxon>Oryzoideae</taxon>
        <taxon>Oryzeae</taxon>
        <taxon>Oryzinae</taxon>
        <taxon>Leersia</taxon>
    </lineage>
</organism>
<evidence type="ECO:0000256" key="2">
    <source>
        <dbReference type="ARBA" id="ARBA00022679"/>
    </source>
</evidence>
<dbReference type="GO" id="GO:0080043">
    <property type="term" value="F:quercetin 3-O-glucosyltransferase activity"/>
    <property type="evidence" value="ECO:0007669"/>
    <property type="project" value="TreeGrafter"/>
</dbReference>
<sequence length="350" mass="38158">MWWAADVAREKGIPRAMYWIQPATMLAVYYGYLHGDFERHVAEHAGEPGFEVALPGLPPMAIRDLPSFFTDLADRRLAAAFHGVRRTVEQVDIDRRIGEKPIVLVNTVEELESDVIAAAFPDLEILAVGPAIGDGNATSPPSKKANDMYEHDEKAYMEWLDGKAAGSVVYVSFGSMSATSKRQKEEIRRGLAAAARPFLWVVRRDDRDGDDDLAVDQVNGMVVEWCDQVRVLAHAAVGCFVTHCGWNSTLESVVSGTPVVAAPQWSDQDTNARLVEGWGVGVHAATGGDRVLEGDELARCVEKVMGQTEEAAAIRRSSIAWKATVEKTVAPGGSSERNLKAFLDRIANVA</sequence>
<dbReference type="FunFam" id="3.40.50.2000:FF:000019">
    <property type="entry name" value="Glycosyltransferase"/>
    <property type="match status" value="1"/>
</dbReference>
<reference evidence="5" key="2">
    <citation type="submission" date="2013-12" db="EMBL/GenBank/DDBJ databases">
        <authorList>
            <person name="Yu Y."/>
            <person name="Lee S."/>
            <person name="de Baynast K."/>
            <person name="Wissotski M."/>
            <person name="Liu L."/>
            <person name="Talag J."/>
            <person name="Goicoechea J."/>
            <person name="Angelova A."/>
            <person name="Jetty R."/>
            <person name="Kudrna D."/>
            <person name="Golser W."/>
            <person name="Rivera L."/>
            <person name="Zhang J."/>
            <person name="Wing R."/>
        </authorList>
    </citation>
    <scope>NUCLEOTIDE SEQUENCE</scope>
</reference>
<dbReference type="PANTHER" id="PTHR11926">
    <property type="entry name" value="GLUCOSYL/GLUCURONOSYL TRANSFERASES"/>
    <property type="match status" value="1"/>
</dbReference>
<evidence type="ECO:0000313" key="5">
    <source>
        <dbReference type="Proteomes" id="UP000032180"/>
    </source>
</evidence>
<dbReference type="CDD" id="cd03784">
    <property type="entry name" value="GT1_Gtf-like"/>
    <property type="match status" value="1"/>
</dbReference>
<dbReference type="GO" id="GO:0080044">
    <property type="term" value="F:quercetin 7-O-glucosyltransferase activity"/>
    <property type="evidence" value="ECO:0007669"/>
    <property type="project" value="TreeGrafter"/>
</dbReference>
<dbReference type="Gramene" id="LPERR02G06820.1">
    <property type="protein sequence ID" value="LPERR02G06820.1"/>
    <property type="gene ID" value="LPERR02G06820"/>
</dbReference>
<keyword evidence="2 3" id="KW-0808">Transferase</keyword>
<evidence type="ECO:0000256" key="1">
    <source>
        <dbReference type="ARBA" id="ARBA00009995"/>
    </source>
</evidence>
<dbReference type="AlphaFoldDB" id="A0A0D9VDI1"/>
<dbReference type="Gene3D" id="3.40.50.2000">
    <property type="entry name" value="Glycogen Phosphorylase B"/>
    <property type="match status" value="2"/>
</dbReference>
<dbReference type="HOGENOM" id="CLU_001724_0_1_1"/>
<dbReference type="PROSITE" id="PS00375">
    <property type="entry name" value="UDPGT"/>
    <property type="match status" value="1"/>
</dbReference>
<dbReference type="InterPro" id="IPR002213">
    <property type="entry name" value="UDP_glucos_trans"/>
</dbReference>
<dbReference type="Pfam" id="PF00201">
    <property type="entry name" value="UDPGT"/>
    <property type="match status" value="1"/>
</dbReference>
<dbReference type="eggNOG" id="KOG1192">
    <property type="taxonomic scope" value="Eukaryota"/>
</dbReference>
<name>A0A0D9VDI1_9ORYZ</name>
<dbReference type="PANTHER" id="PTHR11926:SF1366">
    <property type="entry name" value="GLYCOSYLTRANSFERASE"/>
    <property type="match status" value="1"/>
</dbReference>
<proteinExistence type="inferred from homology"/>
<comment type="similarity">
    <text evidence="1 3">Belongs to the UDP-glycosyltransferase family.</text>
</comment>
<dbReference type="STRING" id="77586.A0A0D9VDI1"/>
<dbReference type="Proteomes" id="UP000032180">
    <property type="component" value="Chromosome 2"/>
</dbReference>
<dbReference type="SUPFAM" id="SSF53756">
    <property type="entry name" value="UDP-Glycosyltransferase/glycogen phosphorylase"/>
    <property type="match status" value="1"/>
</dbReference>
<evidence type="ECO:0000256" key="3">
    <source>
        <dbReference type="RuleBase" id="RU003718"/>
    </source>
</evidence>
<protein>
    <submittedName>
        <fullName evidence="4">Uncharacterized protein</fullName>
    </submittedName>
</protein>
<keyword evidence="3" id="KW-0328">Glycosyltransferase</keyword>
<dbReference type="InterPro" id="IPR035595">
    <property type="entry name" value="UDP_glycos_trans_CS"/>
</dbReference>
<evidence type="ECO:0000313" key="4">
    <source>
        <dbReference type="EnsemblPlants" id="LPERR02G06820.1"/>
    </source>
</evidence>
<accession>A0A0D9VDI1</accession>